<dbReference type="Proteomes" id="UP001597094">
    <property type="component" value="Unassembled WGS sequence"/>
</dbReference>
<organism evidence="1 2">
    <name type="scientific">Pontibacter rugosus</name>
    <dbReference type="NCBI Taxonomy" id="1745966"/>
    <lineage>
        <taxon>Bacteria</taxon>
        <taxon>Pseudomonadati</taxon>
        <taxon>Bacteroidota</taxon>
        <taxon>Cytophagia</taxon>
        <taxon>Cytophagales</taxon>
        <taxon>Hymenobacteraceae</taxon>
        <taxon>Pontibacter</taxon>
    </lineage>
</organism>
<name>A0ABW3SQH8_9BACT</name>
<keyword evidence="2" id="KW-1185">Reference proteome</keyword>
<evidence type="ECO:0000313" key="2">
    <source>
        <dbReference type="Proteomes" id="UP001597094"/>
    </source>
</evidence>
<accession>A0ABW3SQH8</accession>
<dbReference type="EMBL" id="JBHTLD010000119">
    <property type="protein sequence ID" value="MFD1187153.1"/>
    <property type="molecule type" value="Genomic_DNA"/>
</dbReference>
<evidence type="ECO:0000313" key="1">
    <source>
        <dbReference type="EMBL" id="MFD1187153.1"/>
    </source>
</evidence>
<reference evidence="2" key="1">
    <citation type="journal article" date="2019" name="Int. J. Syst. Evol. Microbiol.">
        <title>The Global Catalogue of Microorganisms (GCM) 10K type strain sequencing project: providing services to taxonomists for standard genome sequencing and annotation.</title>
        <authorList>
            <consortium name="The Broad Institute Genomics Platform"/>
            <consortium name="The Broad Institute Genome Sequencing Center for Infectious Disease"/>
            <person name="Wu L."/>
            <person name="Ma J."/>
        </authorList>
    </citation>
    <scope>NUCLEOTIDE SEQUENCE [LARGE SCALE GENOMIC DNA]</scope>
    <source>
        <strain evidence="2">JCM 31319</strain>
    </source>
</reference>
<comment type="caution">
    <text evidence="1">The sequence shown here is derived from an EMBL/GenBank/DDBJ whole genome shotgun (WGS) entry which is preliminary data.</text>
</comment>
<protein>
    <submittedName>
        <fullName evidence="1">Uncharacterized protein</fullName>
    </submittedName>
</protein>
<proteinExistence type="predicted"/>
<gene>
    <name evidence="1" type="ORF">ACFQ2O_13135</name>
</gene>
<dbReference type="RefSeq" id="WP_377528321.1">
    <property type="nucleotide sequence ID" value="NZ_JBHTLD010000119.1"/>
</dbReference>
<sequence>MIPTLMLLPLIVMGIFISVPAPKPVQVGQVFSLNIGEEVQLSDSLSGLITSLKLNAVNDNRCPTDVHCIQAGEVTVKLEVAGAATKLMEISKTAAFYLTNDSTSKYNPAAVLAPGYELVLLQAFPYPEVKSGARATAVQLRVQPIKII</sequence>